<organism evidence="2 3">
    <name type="scientific">Pleurodeles waltl</name>
    <name type="common">Iberian ribbed newt</name>
    <dbReference type="NCBI Taxonomy" id="8319"/>
    <lineage>
        <taxon>Eukaryota</taxon>
        <taxon>Metazoa</taxon>
        <taxon>Chordata</taxon>
        <taxon>Craniata</taxon>
        <taxon>Vertebrata</taxon>
        <taxon>Euteleostomi</taxon>
        <taxon>Amphibia</taxon>
        <taxon>Batrachia</taxon>
        <taxon>Caudata</taxon>
        <taxon>Salamandroidea</taxon>
        <taxon>Salamandridae</taxon>
        <taxon>Pleurodelinae</taxon>
        <taxon>Pleurodeles</taxon>
    </lineage>
</organism>
<dbReference type="GO" id="GO:0006887">
    <property type="term" value="P:exocytosis"/>
    <property type="evidence" value="ECO:0007669"/>
    <property type="project" value="InterPro"/>
</dbReference>
<dbReference type="PANTHER" id="PTHR21292:SF4">
    <property type="entry name" value="TUMOR NECROSIS FACTOR ALPHA-INDUCED PROTEIN 2"/>
    <property type="match status" value="1"/>
</dbReference>
<dbReference type="Gene3D" id="1.10.357.70">
    <property type="entry name" value="Exocyst complex component Sec6, C-terminal domain"/>
    <property type="match status" value="1"/>
</dbReference>
<evidence type="ECO:0000256" key="1">
    <source>
        <dbReference type="ARBA" id="ARBA00009447"/>
    </source>
</evidence>
<dbReference type="EMBL" id="JANPWB010000013">
    <property type="protein sequence ID" value="KAJ1108102.1"/>
    <property type="molecule type" value="Genomic_DNA"/>
</dbReference>
<keyword evidence="3" id="KW-1185">Reference proteome</keyword>
<dbReference type="InterPro" id="IPR042532">
    <property type="entry name" value="EXOC3/Sec6_C"/>
</dbReference>
<comment type="similarity">
    <text evidence="1">Belongs to the SEC6 family.</text>
</comment>
<dbReference type="GO" id="GO:0051601">
    <property type="term" value="P:exocyst localization"/>
    <property type="evidence" value="ECO:0007669"/>
    <property type="project" value="TreeGrafter"/>
</dbReference>
<dbReference type="Pfam" id="PF06046">
    <property type="entry name" value="Sec6"/>
    <property type="match status" value="1"/>
</dbReference>
<gene>
    <name evidence="2" type="ORF">NDU88_005484</name>
</gene>
<comment type="caution">
    <text evidence="2">The sequence shown here is derived from an EMBL/GenBank/DDBJ whole genome shotgun (WGS) entry which is preliminary data.</text>
</comment>
<reference evidence="2" key="1">
    <citation type="journal article" date="2022" name="bioRxiv">
        <title>Sequencing and chromosome-scale assembly of the giantPleurodeles waltlgenome.</title>
        <authorList>
            <person name="Brown T."/>
            <person name="Elewa A."/>
            <person name="Iarovenko S."/>
            <person name="Subramanian E."/>
            <person name="Araus A.J."/>
            <person name="Petzold A."/>
            <person name="Susuki M."/>
            <person name="Suzuki K.-i.T."/>
            <person name="Hayashi T."/>
            <person name="Toyoda A."/>
            <person name="Oliveira C."/>
            <person name="Osipova E."/>
            <person name="Leigh N.D."/>
            <person name="Simon A."/>
            <person name="Yun M.H."/>
        </authorList>
    </citation>
    <scope>NUCLEOTIDE SEQUENCE</scope>
    <source>
        <strain evidence="2">20211129_DDA</strain>
        <tissue evidence="2">Liver</tissue>
    </source>
</reference>
<dbReference type="GO" id="GO:0000149">
    <property type="term" value="F:SNARE binding"/>
    <property type="evidence" value="ECO:0007669"/>
    <property type="project" value="TreeGrafter"/>
</dbReference>
<dbReference type="GO" id="GO:0000145">
    <property type="term" value="C:exocyst"/>
    <property type="evidence" value="ECO:0007669"/>
    <property type="project" value="InterPro"/>
</dbReference>
<dbReference type="AlphaFoldDB" id="A0AAV7MWW0"/>
<evidence type="ECO:0000313" key="2">
    <source>
        <dbReference type="EMBL" id="KAJ1108102.1"/>
    </source>
</evidence>
<evidence type="ECO:0008006" key="4">
    <source>
        <dbReference type="Google" id="ProtNLM"/>
    </source>
</evidence>
<accession>A0AAV7MWW0</accession>
<dbReference type="InterPro" id="IPR010326">
    <property type="entry name" value="EXOC3/Sec6"/>
</dbReference>
<name>A0AAV7MWW0_PLEWA</name>
<protein>
    <recommendedName>
        <fullName evidence="4">Exocyst complex component Sec6</fullName>
    </recommendedName>
</protein>
<proteinExistence type="inferred from homology"/>
<dbReference type="PANTHER" id="PTHR21292">
    <property type="entry name" value="EXOCYST COMPLEX COMPONENT SEC6-RELATED"/>
    <property type="match status" value="1"/>
</dbReference>
<sequence>MTSCLRPYEDVKKRLERHILQLFCVASSSSDQLPEITIIDEPRRSITAENVQDFIYSREFHNASKNLIVLEREAYGSKSNANIEEVTKKQEKVALLFNELGREVSEIIGKSLETLFSQNGNESRIISEITEAVKAVAEQVYEDEKYYTTKAELKPRPRKWKQKWARVIKQSVDRRMKEQAETPSGQHSSTFAKQLEHMGKTMTSDMILVVNHLKPLYPDIFEVCDVYAKNFHDYFSAQLNAMTDLELGESDALLLLVWLQCIYPNEIENHPDLVHIVNWDNLGPLLPYEKVSELEQRYISNVEEIVEARMNTSLNMEVQFWNEEKEPIILNEVSHSELPIDTIQALNGEIEGAEKVSLQLVNRLLPLLIEKLAGFLKRFKLKFEKFVEENRNHAYFLPIVIANLNSSGDYRDYIGTLENRPLEDEVKWYVWNILSDIERIGFEALLQDLYLDLEPYFKKLSEKNGLCSNGNVLQIVKISDEYIPKFTTLKSCYYQEIVETIHLYLVKEYITRIMKKKVSFKSPEQQKILAKQMFENASMIKECCMTHGSQARYLNDAIPKLAEIVNLQDIDAIKLVVASLAHEYPDISKSQVGAVLYIKGNLKSSDLKSILNILDIGEILDDDTPKLFSYIKVS</sequence>
<dbReference type="Proteomes" id="UP001066276">
    <property type="component" value="Chromosome 9"/>
</dbReference>
<evidence type="ECO:0000313" key="3">
    <source>
        <dbReference type="Proteomes" id="UP001066276"/>
    </source>
</evidence>